<dbReference type="GO" id="GO:0006886">
    <property type="term" value="P:intracellular protein transport"/>
    <property type="evidence" value="ECO:0007669"/>
    <property type="project" value="InterPro"/>
</dbReference>
<proteinExistence type="predicted"/>
<keyword evidence="1" id="KW-0812">Transmembrane</keyword>
<dbReference type="GO" id="GO:0030126">
    <property type="term" value="C:COPI vesicle coat"/>
    <property type="evidence" value="ECO:0007669"/>
    <property type="project" value="TreeGrafter"/>
</dbReference>
<keyword evidence="1" id="KW-0472">Membrane</keyword>
<protein>
    <submittedName>
        <fullName evidence="2">Uncharacterized protein</fullName>
    </submittedName>
</protein>
<keyword evidence="3" id="KW-1185">Reference proteome</keyword>
<dbReference type="GO" id="GO:0006888">
    <property type="term" value="P:endoplasmic reticulum to Golgi vesicle-mediated transport"/>
    <property type="evidence" value="ECO:0007669"/>
    <property type="project" value="TreeGrafter"/>
</dbReference>
<keyword evidence="1" id="KW-1133">Transmembrane helix</keyword>
<name>A0A9Q1JU16_9CARY</name>
<feature type="transmembrane region" description="Helical" evidence="1">
    <location>
        <begin position="59"/>
        <end position="77"/>
    </location>
</feature>
<accession>A0A9Q1JU16</accession>
<dbReference type="EMBL" id="JAKOGI010000728">
    <property type="protein sequence ID" value="KAJ8431048.1"/>
    <property type="molecule type" value="Genomic_DNA"/>
</dbReference>
<dbReference type="AlphaFoldDB" id="A0A9Q1JU16"/>
<evidence type="ECO:0000313" key="3">
    <source>
        <dbReference type="Proteomes" id="UP001153076"/>
    </source>
</evidence>
<dbReference type="PANTHER" id="PTHR10635">
    <property type="entry name" value="COATOMER SUBUNIT BETA"/>
    <property type="match status" value="1"/>
</dbReference>
<evidence type="ECO:0000256" key="1">
    <source>
        <dbReference type="SAM" id="Phobius"/>
    </source>
</evidence>
<dbReference type="Proteomes" id="UP001153076">
    <property type="component" value="Unassembled WGS sequence"/>
</dbReference>
<dbReference type="PANTHER" id="PTHR10635:SF0">
    <property type="entry name" value="COATOMER SUBUNIT BETA"/>
    <property type="match status" value="1"/>
</dbReference>
<dbReference type="InterPro" id="IPR016460">
    <property type="entry name" value="COPB1"/>
</dbReference>
<reference evidence="2" key="1">
    <citation type="submission" date="2022-04" db="EMBL/GenBank/DDBJ databases">
        <title>Carnegiea gigantea Genome sequencing and assembly v2.</title>
        <authorList>
            <person name="Copetti D."/>
            <person name="Sanderson M.J."/>
            <person name="Burquez A."/>
            <person name="Wojciechowski M.F."/>
        </authorList>
    </citation>
    <scope>NUCLEOTIDE SEQUENCE</scope>
    <source>
        <strain evidence="2">SGP5-SGP5p</strain>
        <tissue evidence="2">Aerial part</tissue>
    </source>
</reference>
<dbReference type="GO" id="GO:0006891">
    <property type="term" value="P:intra-Golgi vesicle-mediated transport"/>
    <property type="evidence" value="ECO:0007669"/>
    <property type="project" value="TreeGrafter"/>
</dbReference>
<gene>
    <name evidence="2" type="ORF">Cgig2_005397</name>
</gene>
<organism evidence="2 3">
    <name type="scientific">Carnegiea gigantea</name>
    <dbReference type="NCBI Taxonomy" id="171969"/>
    <lineage>
        <taxon>Eukaryota</taxon>
        <taxon>Viridiplantae</taxon>
        <taxon>Streptophyta</taxon>
        <taxon>Embryophyta</taxon>
        <taxon>Tracheophyta</taxon>
        <taxon>Spermatophyta</taxon>
        <taxon>Magnoliopsida</taxon>
        <taxon>eudicotyledons</taxon>
        <taxon>Gunneridae</taxon>
        <taxon>Pentapetalae</taxon>
        <taxon>Caryophyllales</taxon>
        <taxon>Cactineae</taxon>
        <taxon>Cactaceae</taxon>
        <taxon>Cactoideae</taxon>
        <taxon>Echinocereeae</taxon>
        <taxon>Carnegiea</taxon>
    </lineage>
</organism>
<sequence length="152" mass="17580">MPWRSSILRAIEEEEAQEDPKSNQLESTITVSSRKHVVLAVGIYVIQRNRRSLVLSSDFFLWVIVSCTLTKLILKRFSHPGLKRTMKPPRHYYINGICDSTGLLILLYTIDNGAFDWIIFCIRLLYNTCDDSRKMWLHSCKESFVITLAVAL</sequence>
<comment type="caution">
    <text evidence="2">The sequence shown here is derived from an EMBL/GenBank/DDBJ whole genome shotgun (WGS) entry which is preliminary data.</text>
</comment>
<evidence type="ECO:0000313" key="2">
    <source>
        <dbReference type="EMBL" id="KAJ8431048.1"/>
    </source>
</evidence>
<dbReference type="OrthoDB" id="1697577at2759"/>